<dbReference type="PROSITE" id="PS51375">
    <property type="entry name" value="PPR"/>
    <property type="match status" value="3"/>
</dbReference>
<comment type="caution">
    <text evidence="3">The sequence shown here is derived from an EMBL/GenBank/DDBJ whole genome shotgun (WGS) entry which is preliminary data.</text>
</comment>
<organism evidence="3 4">
    <name type="scientific">Effrenium voratum</name>
    <dbReference type="NCBI Taxonomy" id="2562239"/>
    <lineage>
        <taxon>Eukaryota</taxon>
        <taxon>Sar</taxon>
        <taxon>Alveolata</taxon>
        <taxon>Dinophyceae</taxon>
        <taxon>Suessiales</taxon>
        <taxon>Symbiodiniaceae</taxon>
        <taxon>Effrenium</taxon>
    </lineage>
</organism>
<dbReference type="Gene3D" id="1.25.40.10">
    <property type="entry name" value="Tetratricopeptide repeat domain"/>
    <property type="match status" value="4"/>
</dbReference>
<sequence>MAMETSSKPAAGRDWRTALALAEAKCDVFAFSASISACGKASQWPRAVALLRGMPQARVAPNAVSYGAAINALKRGGHWADALGLLEEMQSSQVQLSLICCNAALSALGACAETRSALKLLADMGQLQVEADVVSCSACISACEKQWQAALEVLATCRRSMQPDVICINAAISAAASAFAWPSALHLLGEMSTFALAPVANSFNAAVSACGQGSQWQRALHLLEEMPSRDLTPDAFTFAAAITACGGSHWELALGLLHRATRARRCDAVACAAGQSACSAAGRWRWSLQILAQLPDLALQPKSENFLAAISACEKAGRWQQALHFAENDAAAGGGGVAAEAKNCAMAAMARRKRWRQAIALLTAMGSKCDVVSYSSAIAACASAERWAEILQLLQALPARRLEANQLLLGTALRGVVARWQPALCLFQEMQSQAALNLQAFCDLFAALARAGRGRPMLHVAAEMEAWLLLHLQ</sequence>
<keyword evidence="4" id="KW-1185">Reference proteome</keyword>
<dbReference type="PANTHER" id="PTHR47447">
    <property type="entry name" value="OS03G0856100 PROTEIN"/>
    <property type="match status" value="1"/>
</dbReference>
<feature type="repeat" description="PPR" evidence="2">
    <location>
        <begin position="199"/>
        <end position="233"/>
    </location>
</feature>
<keyword evidence="1" id="KW-0677">Repeat</keyword>
<dbReference type="InterPro" id="IPR011990">
    <property type="entry name" value="TPR-like_helical_dom_sf"/>
</dbReference>
<name>A0AA36N1N8_9DINO</name>
<proteinExistence type="predicted"/>
<dbReference type="PANTHER" id="PTHR47447:SF17">
    <property type="entry name" value="OS12G0638900 PROTEIN"/>
    <property type="match status" value="1"/>
</dbReference>
<dbReference type="EMBL" id="CAUJNA010001369">
    <property type="protein sequence ID" value="CAJ1386433.1"/>
    <property type="molecule type" value="Genomic_DNA"/>
</dbReference>
<dbReference type="Pfam" id="PF01535">
    <property type="entry name" value="PPR"/>
    <property type="match status" value="2"/>
</dbReference>
<evidence type="ECO:0000313" key="4">
    <source>
        <dbReference type="Proteomes" id="UP001178507"/>
    </source>
</evidence>
<dbReference type="Proteomes" id="UP001178507">
    <property type="component" value="Unassembled WGS sequence"/>
</dbReference>
<evidence type="ECO:0000256" key="2">
    <source>
        <dbReference type="PROSITE-ProRule" id="PRU00708"/>
    </source>
</evidence>
<accession>A0AA36N1N8</accession>
<feature type="repeat" description="PPR" evidence="2">
    <location>
        <begin position="27"/>
        <end position="61"/>
    </location>
</feature>
<evidence type="ECO:0000256" key="1">
    <source>
        <dbReference type="ARBA" id="ARBA00022737"/>
    </source>
</evidence>
<evidence type="ECO:0008006" key="5">
    <source>
        <dbReference type="Google" id="ProtNLM"/>
    </source>
</evidence>
<feature type="repeat" description="PPR" evidence="2">
    <location>
        <begin position="62"/>
        <end position="96"/>
    </location>
</feature>
<gene>
    <name evidence="3" type="ORF">EVOR1521_LOCUS12785</name>
</gene>
<evidence type="ECO:0000313" key="3">
    <source>
        <dbReference type="EMBL" id="CAJ1386433.1"/>
    </source>
</evidence>
<reference evidence="3" key="1">
    <citation type="submission" date="2023-08" db="EMBL/GenBank/DDBJ databases">
        <authorList>
            <person name="Chen Y."/>
            <person name="Shah S."/>
            <person name="Dougan E. K."/>
            <person name="Thang M."/>
            <person name="Chan C."/>
        </authorList>
    </citation>
    <scope>NUCLEOTIDE SEQUENCE</scope>
</reference>
<protein>
    <recommendedName>
        <fullName evidence="5">Pentatricopeptide repeat-containing protein, chloroplastic</fullName>
    </recommendedName>
</protein>
<dbReference type="InterPro" id="IPR002885">
    <property type="entry name" value="PPR_rpt"/>
</dbReference>
<dbReference type="AlphaFoldDB" id="A0AA36N1N8"/>
<dbReference type="NCBIfam" id="TIGR00756">
    <property type="entry name" value="PPR"/>
    <property type="match status" value="2"/>
</dbReference>